<gene>
    <name evidence="8" type="ORF">MKZ38_009716</name>
</gene>
<keyword evidence="5" id="KW-0560">Oxidoreductase</keyword>
<evidence type="ECO:0000256" key="6">
    <source>
        <dbReference type="SAM" id="SignalP"/>
    </source>
</evidence>
<evidence type="ECO:0000256" key="4">
    <source>
        <dbReference type="ARBA" id="ARBA00022827"/>
    </source>
</evidence>
<dbReference type="GO" id="GO:0071949">
    <property type="term" value="F:FAD binding"/>
    <property type="evidence" value="ECO:0007669"/>
    <property type="project" value="InterPro"/>
</dbReference>
<accession>A0AAD5RUQ6</accession>
<dbReference type="InterPro" id="IPR016167">
    <property type="entry name" value="FAD-bd_PCMH_sub1"/>
</dbReference>
<dbReference type="Pfam" id="PF01565">
    <property type="entry name" value="FAD_binding_4"/>
    <property type="match status" value="1"/>
</dbReference>
<dbReference type="InterPro" id="IPR006094">
    <property type="entry name" value="Oxid_FAD_bind_N"/>
</dbReference>
<comment type="caution">
    <text evidence="8">The sequence shown here is derived from an EMBL/GenBank/DDBJ whole genome shotgun (WGS) entry which is preliminary data.</text>
</comment>
<sequence length="516" mass="56144">MMHWRNLEVLLAAVMVAWAVPSSCLKASPVAPRGDGSWIEGGVSPRANALQQMGAQLSAEAEIYFPWSDEFDAATTRWSVLEAPKVNVVVVPGTAEDVALTIKFANKFHLPFLAYNSAHGAITTLGRMNYGIEIYLSQLSGVEIAADGQTATIGGGTLSKVVTDALWDAGKQTVTGTCECVSALGPALGGGHGWLQGRHGLVADQFVSMDIVLANGTLTTIDESSDLWWAVKGAGHNFGIVTSVTSTIYDIEHSDWAIETLIFTGDKVEEVYQAANDHLLQNGTQPVDIINWSYWLNNPDADPENPVILFWIIQEGVTAVDSAYLQPFLDIGPIVDAPDAGTYLDLAAWTGISADDAPCQKAGLVNPRFPTYLKEYDVAAQREAYDLFASSVGGDSVFNNSLFMFEGYSTQGVKAVDEESAAFAFREDNLLTAPLLSYVPDGEELDEQAKVLGNQLRQILRDGSGSEELHAYVNYAYGDETVEQWYGYEEWRQEKLAMLKEKYDPEGKFSFFGPIA</sequence>
<dbReference type="GO" id="GO:0016491">
    <property type="term" value="F:oxidoreductase activity"/>
    <property type="evidence" value="ECO:0007669"/>
    <property type="project" value="UniProtKB-KW"/>
</dbReference>
<dbReference type="EMBL" id="JAKWBI020000079">
    <property type="protein sequence ID" value="KAJ2903494.1"/>
    <property type="molecule type" value="Genomic_DNA"/>
</dbReference>
<evidence type="ECO:0000256" key="3">
    <source>
        <dbReference type="ARBA" id="ARBA00022630"/>
    </source>
</evidence>
<dbReference type="InterPro" id="IPR016169">
    <property type="entry name" value="FAD-bd_PCMH_sub2"/>
</dbReference>
<dbReference type="AlphaFoldDB" id="A0AAD5RUQ6"/>
<name>A0AAD5RUQ6_9PEZI</name>
<comment type="similarity">
    <text evidence="2">Belongs to the oxygen-dependent FAD-linked oxidoreductase family.</text>
</comment>
<reference evidence="8" key="1">
    <citation type="submission" date="2022-07" db="EMBL/GenBank/DDBJ databases">
        <title>Draft genome sequence of Zalerion maritima ATCC 34329, a (micro)plastics degrading marine fungus.</title>
        <authorList>
            <person name="Paco A."/>
            <person name="Goncalves M.F.M."/>
            <person name="Rocha-Santos T.A.P."/>
            <person name="Alves A."/>
        </authorList>
    </citation>
    <scope>NUCLEOTIDE SEQUENCE</scope>
    <source>
        <strain evidence="8">ATCC 34329</strain>
    </source>
</reference>
<evidence type="ECO:0000256" key="1">
    <source>
        <dbReference type="ARBA" id="ARBA00001974"/>
    </source>
</evidence>
<evidence type="ECO:0000256" key="5">
    <source>
        <dbReference type="ARBA" id="ARBA00023002"/>
    </source>
</evidence>
<dbReference type="SUPFAM" id="SSF56176">
    <property type="entry name" value="FAD-binding/transporter-associated domain-like"/>
    <property type="match status" value="1"/>
</dbReference>
<organism evidence="8 9">
    <name type="scientific">Zalerion maritima</name>
    <dbReference type="NCBI Taxonomy" id="339359"/>
    <lineage>
        <taxon>Eukaryota</taxon>
        <taxon>Fungi</taxon>
        <taxon>Dikarya</taxon>
        <taxon>Ascomycota</taxon>
        <taxon>Pezizomycotina</taxon>
        <taxon>Sordariomycetes</taxon>
        <taxon>Lulworthiomycetidae</taxon>
        <taxon>Lulworthiales</taxon>
        <taxon>Lulworthiaceae</taxon>
        <taxon>Zalerion</taxon>
    </lineage>
</organism>
<keyword evidence="3" id="KW-0285">Flavoprotein</keyword>
<dbReference type="InterPro" id="IPR036318">
    <property type="entry name" value="FAD-bd_PCMH-like_sf"/>
</dbReference>
<keyword evidence="6" id="KW-0732">Signal</keyword>
<dbReference type="Gene3D" id="3.40.462.20">
    <property type="match status" value="1"/>
</dbReference>
<keyword evidence="4" id="KW-0274">FAD</keyword>
<dbReference type="InterPro" id="IPR016166">
    <property type="entry name" value="FAD-bd_PCMH"/>
</dbReference>
<feature type="chain" id="PRO_5042018174" evidence="6">
    <location>
        <begin position="20"/>
        <end position="516"/>
    </location>
</feature>
<evidence type="ECO:0000259" key="7">
    <source>
        <dbReference type="PROSITE" id="PS51387"/>
    </source>
</evidence>
<proteinExistence type="inferred from homology"/>
<dbReference type="PANTHER" id="PTHR42973:SF9">
    <property type="entry name" value="FAD-BINDING PCMH-TYPE DOMAIN-CONTAINING PROTEIN-RELATED"/>
    <property type="match status" value="1"/>
</dbReference>
<evidence type="ECO:0000256" key="2">
    <source>
        <dbReference type="ARBA" id="ARBA00005466"/>
    </source>
</evidence>
<dbReference type="InterPro" id="IPR050416">
    <property type="entry name" value="FAD-linked_Oxidoreductase"/>
</dbReference>
<dbReference type="Gene3D" id="3.30.43.10">
    <property type="entry name" value="Uridine Diphospho-n-acetylenolpyruvylglucosamine Reductase, domain 2"/>
    <property type="match status" value="1"/>
</dbReference>
<dbReference type="PANTHER" id="PTHR42973">
    <property type="entry name" value="BINDING OXIDOREDUCTASE, PUTATIVE (AFU_ORTHOLOGUE AFUA_1G17690)-RELATED"/>
    <property type="match status" value="1"/>
</dbReference>
<comment type="cofactor">
    <cofactor evidence="1">
        <name>FAD</name>
        <dbReference type="ChEBI" id="CHEBI:57692"/>
    </cofactor>
</comment>
<feature type="signal peptide" evidence="6">
    <location>
        <begin position="1"/>
        <end position="19"/>
    </location>
</feature>
<evidence type="ECO:0000313" key="9">
    <source>
        <dbReference type="Proteomes" id="UP001201980"/>
    </source>
</evidence>
<feature type="domain" description="FAD-binding PCMH-type" evidence="7">
    <location>
        <begin position="81"/>
        <end position="251"/>
    </location>
</feature>
<keyword evidence="9" id="KW-1185">Reference proteome</keyword>
<evidence type="ECO:0000313" key="8">
    <source>
        <dbReference type="EMBL" id="KAJ2903494.1"/>
    </source>
</evidence>
<dbReference type="PROSITE" id="PS51387">
    <property type="entry name" value="FAD_PCMH"/>
    <property type="match status" value="1"/>
</dbReference>
<protein>
    <submittedName>
        <fullName evidence="8">FAD-dependent oxygenase</fullName>
    </submittedName>
</protein>
<dbReference type="Proteomes" id="UP001201980">
    <property type="component" value="Unassembled WGS sequence"/>
</dbReference>
<dbReference type="Gene3D" id="3.30.465.10">
    <property type="match status" value="1"/>
</dbReference>